<evidence type="ECO:0000256" key="5">
    <source>
        <dbReference type="ARBA" id="ARBA00022989"/>
    </source>
</evidence>
<comment type="subcellular location">
    <subcellularLocation>
        <location evidence="1">Cell membrane</location>
        <topology evidence="1">Multi-pass membrane protein</topology>
    </subcellularLocation>
</comment>
<gene>
    <name evidence="8" type="ORF">MSEDJ_32010</name>
</gene>
<keyword evidence="6 7" id="KW-0472">Membrane</keyword>
<evidence type="ECO:0000256" key="4">
    <source>
        <dbReference type="ARBA" id="ARBA00022692"/>
    </source>
</evidence>
<name>A0A7I7QS80_9MYCO</name>
<keyword evidence="4 7" id="KW-0812">Transmembrane</keyword>
<evidence type="ECO:0000256" key="7">
    <source>
        <dbReference type="SAM" id="Phobius"/>
    </source>
</evidence>
<feature type="transmembrane region" description="Helical" evidence="7">
    <location>
        <begin position="91"/>
        <end position="109"/>
    </location>
</feature>
<evidence type="ECO:0000313" key="8">
    <source>
        <dbReference type="EMBL" id="BBY29105.1"/>
    </source>
</evidence>
<feature type="transmembrane region" description="Helical" evidence="7">
    <location>
        <begin position="130"/>
        <end position="148"/>
    </location>
</feature>
<sequence length="149" mass="15278">MTIVALGEDYWSVLGHGVAAIALYAIVGLALIVLGFFVLDWTTPGPLRTLVQARRPNAAAIAASGLVSLSFVVVMAIFTSSGDLLDGLIKTLVFGVLGILAQAISVRVIELVTGIDIGAVLAAERFTPEVLVVVGAHVGMGLITAAAIL</sequence>
<evidence type="ECO:0000256" key="2">
    <source>
        <dbReference type="ARBA" id="ARBA00005779"/>
    </source>
</evidence>
<dbReference type="InterPro" id="IPR007140">
    <property type="entry name" value="DUF350"/>
</dbReference>
<keyword evidence="3" id="KW-1003">Cell membrane</keyword>
<feature type="transmembrane region" description="Helical" evidence="7">
    <location>
        <begin position="18"/>
        <end position="39"/>
    </location>
</feature>
<dbReference type="AlphaFoldDB" id="A0A7I7QS80"/>
<protein>
    <recommendedName>
        <fullName evidence="10">DUF350 domain-containing protein</fullName>
    </recommendedName>
</protein>
<dbReference type="EMBL" id="AP022588">
    <property type="protein sequence ID" value="BBY29105.1"/>
    <property type="molecule type" value="Genomic_DNA"/>
</dbReference>
<comment type="similarity">
    <text evidence="2">Belongs to the UPF0719 family.</text>
</comment>
<feature type="transmembrane region" description="Helical" evidence="7">
    <location>
        <begin position="59"/>
        <end position="79"/>
    </location>
</feature>
<reference evidence="8 9" key="1">
    <citation type="journal article" date="2019" name="Emerg. Microbes Infect.">
        <title>Comprehensive subspecies identification of 175 nontuberculous mycobacteria species based on 7547 genomic profiles.</title>
        <authorList>
            <person name="Matsumoto Y."/>
            <person name="Kinjo T."/>
            <person name="Motooka D."/>
            <person name="Nabeya D."/>
            <person name="Jung N."/>
            <person name="Uechi K."/>
            <person name="Horii T."/>
            <person name="Iida T."/>
            <person name="Fujita J."/>
            <person name="Nakamura S."/>
        </authorList>
    </citation>
    <scope>NUCLEOTIDE SEQUENCE [LARGE SCALE GENOMIC DNA]</scope>
    <source>
        <strain evidence="8 9">JCM 17899</strain>
    </source>
</reference>
<organism evidence="8 9">
    <name type="scientific">Mycolicibacterium sediminis</name>
    <dbReference type="NCBI Taxonomy" id="1286180"/>
    <lineage>
        <taxon>Bacteria</taxon>
        <taxon>Bacillati</taxon>
        <taxon>Actinomycetota</taxon>
        <taxon>Actinomycetes</taxon>
        <taxon>Mycobacteriales</taxon>
        <taxon>Mycobacteriaceae</taxon>
        <taxon>Mycolicibacterium</taxon>
    </lineage>
</organism>
<dbReference type="Proteomes" id="UP000467193">
    <property type="component" value="Chromosome"/>
</dbReference>
<dbReference type="RefSeq" id="WP_163797910.1">
    <property type="nucleotide sequence ID" value="NZ_AP022588.1"/>
</dbReference>
<evidence type="ECO:0000256" key="6">
    <source>
        <dbReference type="ARBA" id="ARBA00023136"/>
    </source>
</evidence>
<accession>A0A7I7QS80</accession>
<keyword evidence="9" id="KW-1185">Reference proteome</keyword>
<evidence type="ECO:0000256" key="1">
    <source>
        <dbReference type="ARBA" id="ARBA00004651"/>
    </source>
</evidence>
<proteinExistence type="inferred from homology"/>
<evidence type="ECO:0000256" key="3">
    <source>
        <dbReference type="ARBA" id="ARBA00022475"/>
    </source>
</evidence>
<evidence type="ECO:0008006" key="10">
    <source>
        <dbReference type="Google" id="ProtNLM"/>
    </source>
</evidence>
<dbReference type="GO" id="GO:0005886">
    <property type="term" value="C:plasma membrane"/>
    <property type="evidence" value="ECO:0007669"/>
    <property type="project" value="UniProtKB-SubCell"/>
</dbReference>
<dbReference type="Pfam" id="PF03994">
    <property type="entry name" value="DUF350"/>
    <property type="match status" value="1"/>
</dbReference>
<evidence type="ECO:0000313" key="9">
    <source>
        <dbReference type="Proteomes" id="UP000467193"/>
    </source>
</evidence>
<keyword evidence="5 7" id="KW-1133">Transmembrane helix</keyword>
<dbReference type="KEGG" id="msei:MSEDJ_32010"/>